<gene>
    <name evidence="7 10" type="primary">sbcD</name>
    <name evidence="10" type="ORF">SAMEA104719789_00432</name>
</gene>
<accession>A0A383TUU7</accession>
<dbReference type="InterPro" id="IPR029052">
    <property type="entry name" value="Metallo-depent_PP-like"/>
</dbReference>
<dbReference type="PANTHER" id="PTHR30337">
    <property type="entry name" value="COMPONENT OF ATP-DEPENDENT DSDNA EXONUCLEASE"/>
    <property type="match status" value="1"/>
</dbReference>
<dbReference type="InterPro" id="IPR004593">
    <property type="entry name" value="SbcD"/>
</dbReference>
<evidence type="ECO:0000256" key="6">
    <source>
        <dbReference type="ARBA" id="ARBA00022839"/>
    </source>
</evidence>
<feature type="domain" description="Nuclease SbcCD subunit D C-terminal" evidence="9">
    <location>
        <begin position="277"/>
        <end position="378"/>
    </location>
</feature>
<reference evidence="10 11" key="1">
    <citation type="submission" date="2018-09" db="EMBL/GenBank/DDBJ databases">
        <authorList>
            <consortium name="Pathogen Informatics"/>
        </authorList>
    </citation>
    <scope>NUCLEOTIDE SEQUENCE [LARGE SCALE GENOMIC DNA]</scope>
    <source>
        <strain evidence="10 11">OH-22767</strain>
    </source>
</reference>
<dbReference type="InterPro" id="IPR050535">
    <property type="entry name" value="DNA_Repair-Maintenance_Comp"/>
</dbReference>
<dbReference type="GO" id="GO:0008408">
    <property type="term" value="F:3'-5' exonuclease activity"/>
    <property type="evidence" value="ECO:0007669"/>
    <property type="project" value="InterPro"/>
</dbReference>
<evidence type="ECO:0000313" key="11">
    <source>
        <dbReference type="Proteomes" id="UP000262142"/>
    </source>
</evidence>
<keyword evidence="4 7" id="KW-0540">Nuclease</keyword>
<proteinExistence type="inferred from homology"/>
<comment type="subunit">
    <text evidence="2 7">Heterodimer of SbcC and SbcD.</text>
</comment>
<dbReference type="RefSeq" id="WP_119058923.1">
    <property type="nucleotide sequence ID" value="NZ_UNSC01000001.1"/>
</dbReference>
<evidence type="ECO:0000259" key="9">
    <source>
        <dbReference type="Pfam" id="PF12320"/>
    </source>
</evidence>
<dbReference type="Pfam" id="PF12320">
    <property type="entry name" value="SbcD_C"/>
    <property type="match status" value="1"/>
</dbReference>
<dbReference type="GO" id="GO:0006310">
    <property type="term" value="P:DNA recombination"/>
    <property type="evidence" value="ECO:0007669"/>
    <property type="project" value="UniProtKB-KW"/>
</dbReference>
<sequence length="403" mass="46149">MKIIHTADWHIGKRLHNFELDEDFQLFIDWLTQIIQQEQVELILIAGDVFDFSNPSSHSRQLFYNTMIRLQQLNCKIIITGGNHDSPAMLNAPKEILNTINISVLGGMPNDEAEAILPVQNQQNKIELVVHAIPFLREVDLRKSTDGISYEDRIKVMQNGIENIYKKSIDLGKRNYPHLPHIAMGHLFTAGVSPSDSEREIQIGNQAKFEAQRLGNGFDYIALGHIHKPQKVNAAVPAYYSGSPLPLSFSERTDEKRILLLDTAKGFEPKSIPVPNFRKLIRLNGCLNEIQEKLKNLEVDSTLPSLLEVILEEKNYDTATEDTFLQIINTFKHPHAKIVKSRMIFENRVLGAHELFAQHEHLNDLKPVEILDKMIASQKELKEEDKNHLRQVFHQLLEEIQSE</sequence>
<evidence type="ECO:0000256" key="2">
    <source>
        <dbReference type="ARBA" id="ARBA00011322"/>
    </source>
</evidence>
<keyword evidence="11" id="KW-1185">Reference proteome</keyword>
<keyword evidence="6 7" id="KW-0269">Exonuclease</keyword>
<keyword evidence="7" id="KW-0233">DNA recombination</keyword>
<dbReference type="InterPro" id="IPR026843">
    <property type="entry name" value="SbcD_C"/>
</dbReference>
<evidence type="ECO:0000313" key="10">
    <source>
        <dbReference type="EMBL" id="SZD71335.1"/>
    </source>
</evidence>
<comment type="function">
    <text evidence="7">SbcCD cleaves DNA hairpin structures. These structures can inhibit DNA replication and are intermediates in certain DNA recombination reactions. The complex acts as a 3'-&gt;5' double strand exonuclease that can open hairpins. It also has a 5' single-strand endonuclease activity.</text>
</comment>
<keyword evidence="5 7" id="KW-0378">Hydrolase</keyword>
<dbReference type="GO" id="GO:0006260">
    <property type="term" value="P:DNA replication"/>
    <property type="evidence" value="ECO:0007669"/>
    <property type="project" value="UniProtKB-KW"/>
</dbReference>
<evidence type="ECO:0000256" key="3">
    <source>
        <dbReference type="ARBA" id="ARBA00013365"/>
    </source>
</evidence>
<dbReference type="EMBL" id="UNSC01000001">
    <property type="protein sequence ID" value="SZD71335.1"/>
    <property type="molecule type" value="Genomic_DNA"/>
</dbReference>
<protein>
    <recommendedName>
        <fullName evidence="3 7">Nuclease SbcCD subunit D</fullName>
    </recommendedName>
</protein>
<dbReference type="CDD" id="cd00840">
    <property type="entry name" value="MPP_Mre11_N"/>
    <property type="match status" value="1"/>
</dbReference>
<dbReference type="Proteomes" id="UP000262142">
    <property type="component" value="Unassembled WGS sequence"/>
</dbReference>
<evidence type="ECO:0000256" key="1">
    <source>
        <dbReference type="ARBA" id="ARBA00010555"/>
    </source>
</evidence>
<dbReference type="InterPro" id="IPR041796">
    <property type="entry name" value="Mre11_N"/>
</dbReference>
<dbReference type="Pfam" id="PF00149">
    <property type="entry name" value="Metallophos"/>
    <property type="match status" value="1"/>
</dbReference>
<evidence type="ECO:0000256" key="4">
    <source>
        <dbReference type="ARBA" id="ARBA00022722"/>
    </source>
</evidence>
<organism evidence="10 11">
    <name type="scientific">Candidatus Ornithobacterium hominis</name>
    <dbReference type="NCBI Taxonomy" id="2497989"/>
    <lineage>
        <taxon>Bacteria</taxon>
        <taxon>Pseudomonadati</taxon>
        <taxon>Bacteroidota</taxon>
        <taxon>Flavobacteriia</taxon>
        <taxon>Flavobacteriales</taxon>
        <taxon>Weeksellaceae</taxon>
        <taxon>Ornithobacterium</taxon>
    </lineage>
</organism>
<dbReference type="AlphaFoldDB" id="A0A383TUU7"/>
<feature type="domain" description="Calcineurin-like phosphoesterase" evidence="8">
    <location>
        <begin position="1"/>
        <end position="229"/>
    </location>
</feature>
<dbReference type="NCBIfam" id="TIGR00619">
    <property type="entry name" value="sbcd"/>
    <property type="match status" value="1"/>
</dbReference>
<comment type="similarity">
    <text evidence="1 7">Belongs to the SbcD family.</text>
</comment>
<dbReference type="InterPro" id="IPR004843">
    <property type="entry name" value="Calcineurin-like_PHP"/>
</dbReference>
<dbReference type="SUPFAM" id="SSF56300">
    <property type="entry name" value="Metallo-dependent phosphatases"/>
    <property type="match status" value="1"/>
</dbReference>
<dbReference type="GO" id="GO:0004519">
    <property type="term" value="F:endonuclease activity"/>
    <property type="evidence" value="ECO:0007669"/>
    <property type="project" value="UniProtKB-KW"/>
</dbReference>
<dbReference type="OrthoDB" id="9773856at2"/>
<dbReference type="Gene3D" id="3.60.21.10">
    <property type="match status" value="1"/>
</dbReference>
<dbReference type="PANTHER" id="PTHR30337:SF0">
    <property type="entry name" value="NUCLEASE SBCCD SUBUNIT D"/>
    <property type="match status" value="1"/>
</dbReference>
<keyword evidence="7" id="KW-0255">Endonuclease</keyword>
<evidence type="ECO:0000259" key="8">
    <source>
        <dbReference type="Pfam" id="PF00149"/>
    </source>
</evidence>
<keyword evidence="7" id="KW-0235">DNA replication</keyword>
<name>A0A383TUU7_9FLAO</name>
<evidence type="ECO:0000256" key="5">
    <source>
        <dbReference type="ARBA" id="ARBA00022801"/>
    </source>
</evidence>
<evidence type="ECO:0000256" key="7">
    <source>
        <dbReference type="RuleBase" id="RU363069"/>
    </source>
</evidence>